<dbReference type="GO" id="GO:0005576">
    <property type="term" value="C:extracellular region"/>
    <property type="evidence" value="ECO:0007669"/>
    <property type="project" value="InterPro"/>
</dbReference>
<dbReference type="GO" id="GO:0006869">
    <property type="term" value="P:lipid transport"/>
    <property type="evidence" value="ECO:0007669"/>
    <property type="project" value="InterPro"/>
</dbReference>
<dbReference type="Proteomes" id="UP001066276">
    <property type="component" value="Chromosome 2_1"/>
</dbReference>
<dbReference type="AlphaFoldDB" id="A0AAV7V8E0"/>
<name>A0AAV7V8E0_PLEWA</name>
<protein>
    <recommendedName>
        <fullName evidence="4">Apolipoprotein L3</fullName>
    </recommendedName>
</protein>
<dbReference type="InterPro" id="IPR008405">
    <property type="entry name" value="ApoL"/>
</dbReference>
<organism evidence="2 3">
    <name type="scientific">Pleurodeles waltl</name>
    <name type="common">Iberian ribbed newt</name>
    <dbReference type="NCBI Taxonomy" id="8319"/>
    <lineage>
        <taxon>Eukaryota</taxon>
        <taxon>Metazoa</taxon>
        <taxon>Chordata</taxon>
        <taxon>Craniata</taxon>
        <taxon>Vertebrata</taxon>
        <taxon>Euteleostomi</taxon>
        <taxon>Amphibia</taxon>
        <taxon>Batrachia</taxon>
        <taxon>Caudata</taxon>
        <taxon>Salamandroidea</taxon>
        <taxon>Salamandridae</taxon>
        <taxon>Pleurodelinae</taxon>
        <taxon>Pleurodeles</taxon>
    </lineage>
</organism>
<dbReference type="PANTHER" id="PTHR14096:SF28">
    <property type="entry name" value="APOLIPOPROTEIN L, 1-RELATED"/>
    <property type="match status" value="1"/>
</dbReference>
<comment type="similarity">
    <text evidence="1">Belongs to the apolipoprotein L family.</text>
</comment>
<dbReference type="GO" id="GO:0042157">
    <property type="term" value="P:lipoprotein metabolic process"/>
    <property type="evidence" value="ECO:0007669"/>
    <property type="project" value="InterPro"/>
</dbReference>
<comment type="caution">
    <text evidence="2">The sequence shown here is derived from an EMBL/GenBank/DDBJ whole genome shotgun (WGS) entry which is preliminary data.</text>
</comment>
<dbReference type="EMBL" id="JANPWB010000003">
    <property type="protein sequence ID" value="KAJ1196337.1"/>
    <property type="molecule type" value="Genomic_DNA"/>
</dbReference>
<evidence type="ECO:0000313" key="2">
    <source>
        <dbReference type="EMBL" id="KAJ1196337.1"/>
    </source>
</evidence>
<evidence type="ECO:0000256" key="1">
    <source>
        <dbReference type="ARBA" id="ARBA00010090"/>
    </source>
</evidence>
<keyword evidence="3" id="KW-1185">Reference proteome</keyword>
<reference evidence="2" key="1">
    <citation type="journal article" date="2022" name="bioRxiv">
        <title>Sequencing and chromosome-scale assembly of the giantPleurodeles waltlgenome.</title>
        <authorList>
            <person name="Brown T."/>
            <person name="Elewa A."/>
            <person name="Iarovenko S."/>
            <person name="Subramanian E."/>
            <person name="Araus A.J."/>
            <person name="Petzold A."/>
            <person name="Susuki M."/>
            <person name="Suzuki K.-i.T."/>
            <person name="Hayashi T."/>
            <person name="Toyoda A."/>
            <person name="Oliveira C."/>
            <person name="Osipova E."/>
            <person name="Leigh N.D."/>
            <person name="Simon A."/>
            <person name="Yun M.H."/>
        </authorList>
    </citation>
    <scope>NUCLEOTIDE SEQUENCE</scope>
    <source>
        <strain evidence="2">20211129_DDA</strain>
        <tissue evidence="2">Liver</tissue>
    </source>
</reference>
<dbReference type="GO" id="GO:0016020">
    <property type="term" value="C:membrane"/>
    <property type="evidence" value="ECO:0007669"/>
    <property type="project" value="TreeGrafter"/>
</dbReference>
<dbReference type="PANTHER" id="PTHR14096">
    <property type="entry name" value="APOLIPOPROTEIN L"/>
    <property type="match status" value="1"/>
</dbReference>
<evidence type="ECO:0008006" key="4">
    <source>
        <dbReference type="Google" id="ProtNLM"/>
    </source>
</evidence>
<proteinExistence type="inferred from homology"/>
<accession>A0AAV7V8E0</accession>
<gene>
    <name evidence="2" type="ORF">NDU88_000208</name>
</gene>
<dbReference type="Pfam" id="PF05461">
    <property type="entry name" value="ApoL"/>
    <property type="match status" value="1"/>
</dbReference>
<dbReference type="GO" id="GO:0008289">
    <property type="term" value="F:lipid binding"/>
    <property type="evidence" value="ECO:0007669"/>
    <property type="project" value="InterPro"/>
</dbReference>
<sequence>MVAVGGDSRSPAALLDPLGWLHHIGQQREDELRRFLAEKRGAIIQHIQDLRAIADAVNKFHKGASIANLTGATASAAGGIISIVGLALIPVTLGASVILSAVGAGIAVAGGVTKITAGVAEAKSNSTDRNYVERILRSCAEDLEAVCKEMDDYVQYILTHVDDESRERLLTELEVIRLEFFNLGAMGTNNLETDAFQIIKDFVKSLIMLITSLLDDIIRAAAAGAAKAGAQAAAGAAAKATGILGAIFLPLDIFDIVKKSIHIHKGAQSDMASRIREIADRMESIIPQHPQGNALPGTERRN</sequence>
<evidence type="ECO:0000313" key="3">
    <source>
        <dbReference type="Proteomes" id="UP001066276"/>
    </source>
</evidence>